<evidence type="ECO:0000313" key="4">
    <source>
        <dbReference type="Proteomes" id="UP000075680"/>
    </source>
</evidence>
<evidence type="ECO:0000256" key="2">
    <source>
        <dbReference type="SAM" id="Phobius"/>
    </source>
</evidence>
<dbReference type="EMBL" id="JRUE01000190">
    <property type="protein sequence ID" value="KXZ67389.1"/>
    <property type="molecule type" value="Genomic_DNA"/>
</dbReference>
<gene>
    <name evidence="3" type="ORF">AVENLUH5627_02190</name>
</gene>
<dbReference type="AlphaFoldDB" id="A0A150HNP2"/>
<comment type="caution">
    <text evidence="3">The sequence shown here is derived from an EMBL/GenBank/DDBJ whole genome shotgun (WGS) entry which is preliminary data.</text>
</comment>
<feature type="compositionally biased region" description="Acidic residues" evidence="1">
    <location>
        <begin position="1"/>
        <end position="10"/>
    </location>
</feature>
<evidence type="ECO:0000313" key="3">
    <source>
        <dbReference type="EMBL" id="KXZ67389.1"/>
    </source>
</evidence>
<dbReference type="Proteomes" id="UP000075680">
    <property type="component" value="Unassembled WGS sequence"/>
</dbReference>
<feature type="region of interest" description="Disordered" evidence="1">
    <location>
        <begin position="1"/>
        <end position="23"/>
    </location>
</feature>
<evidence type="ECO:0000256" key="1">
    <source>
        <dbReference type="SAM" id="MobiDB-lite"/>
    </source>
</evidence>
<dbReference type="RefSeq" id="WP_005089505.1">
    <property type="nucleotide sequence ID" value="NZ_JBGTVT010000029.1"/>
</dbReference>
<sequence>MSYLETEEEPYSPRFREPQPPQLSLASAPTTLAILGMNLAKSMGFSSMLGGVAGAALGGMILVLADQTRSSISTHKY</sequence>
<reference evidence="3 4" key="1">
    <citation type="journal article" date="2016" name="Sci. Rep.">
        <title>Genomic and phenotypic characterization of the species Acinetobacter venetianus.</title>
        <authorList>
            <person name="Fondi M."/>
            <person name="Maida I."/>
            <person name="Perrin E."/>
            <person name="Orlandini V."/>
            <person name="La Torre L."/>
            <person name="Bosi E."/>
            <person name="Negroni A."/>
            <person name="Zanaroli G."/>
            <person name="Fava F."/>
            <person name="Decorosi F."/>
            <person name="Giovannetti L."/>
            <person name="Viti C."/>
            <person name="Vaneechoutte M."/>
            <person name="Dijkshoorn L."/>
            <person name="Fani R."/>
        </authorList>
    </citation>
    <scope>NUCLEOTIDE SEQUENCE [LARGE SCALE GENOMIC DNA]</scope>
    <source>
        <strain evidence="3 4">LUH5627</strain>
    </source>
</reference>
<keyword evidence="2" id="KW-1133">Transmembrane helix</keyword>
<organism evidence="3 4">
    <name type="scientific">Acinetobacter venetianus</name>
    <dbReference type="NCBI Taxonomy" id="52133"/>
    <lineage>
        <taxon>Bacteria</taxon>
        <taxon>Pseudomonadati</taxon>
        <taxon>Pseudomonadota</taxon>
        <taxon>Gammaproteobacteria</taxon>
        <taxon>Moraxellales</taxon>
        <taxon>Moraxellaceae</taxon>
        <taxon>Acinetobacter</taxon>
    </lineage>
</organism>
<dbReference type="PATRIC" id="fig|52133.18.peg.2268"/>
<protein>
    <submittedName>
        <fullName evidence="3">Uncharacterized protein</fullName>
    </submittedName>
</protein>
<keyword evidence="2" id="KW-0472">Membrane</keyword>
<name>A0A150HNP2_9GAMM</name>
<keyword evidence="2" id="KW-0812">Transmembrane</keyword>
<feature type="transmembrane region" description="Helical" evidence="2">
    <location>
        <begin position="45"/>
        <end position="65"/>
    </location>
</feature>
<proteinExistence type="predicted"/>
<accession>A0A150HNP2</accession>